<dbReference type="AlphaFoldDB" id="A0A2H0KML5"/>
<keyword evidence="4" id="KW-0406">Ion transport</keyword>
<evidence type="ECO:0000256" key="3">
    <source>
        <dbReference type="ARBA" id="ARBA00022781"/>
    </source>
</evidence>
<name>A0A2H0KML5_9BACT</name>
<dbReference type="Pfam" id="PF00213">
    <property type="entry name" value="OSCP"/>
    <property type="match status" value="1"/>
</dbReference>
<proteinExistence type="predicted"/>
<dbReference type="Proteomes" id="UP000229570">
    <property type="component" value="Unassembled WGS sequence"/>
</dbReference>
<evidence type="ECO:0000256" key="6">
    <source>
        <dbReference type="ARBA" id="ARBA00023310"/>
    </source>
</evidence>
<accession>A0A2H0KML5</accession>
<protein>
    <submittedName>
        <fullName evidence="7">Uncharacterized protein</fullName>
    </submittedName>
</protein>
<dbReference type="PANTHER" id="PTHR11910">
    <property type="entry name" value="ATP SYNTHASE DELTA CHAIN"/>
    <property type="match status" value="1"/>
</dbReference>
<comment type="caution">
    <text evidence="7">The sequence shown here is derived from an EMBL/GenBank/DDBJ whole genome shotgun (WGS) entry which is preliminary data.</text>
</comment>
<organism evidence="7 8">
    <name type="scientific">Candidatus Roizmanbacteria bacterium CG11_big_fil_rev_8_21_14_0_20_35_14</name>
    <dbReference type="NCBI Taxonomy" id="1974855"/>
    <lineage>
        <taxon>Bacteria</taxon>
        <taxon>Candidatus Roizmaniibacteriota</taxon>
    </lineage>
</organism>
<keyword evidence="3" id="KW-0375">Hydrogen ion transport</keyword>
<evidence type="ECO:0000256" key="5">
    <source>
        <dbReference type="ARBA" id="ARBA00023136"/>
    </source>
</evidence>
<dbReference type="GO" id="GO:0046933">
    <property type="term" value="F:proton-transporting ATP synthase activity, rotational mechanism"/>
    <property type="evidence" value="ECO:0007669"/>
    <property type="project" value="InterPro"/>
</dbReference>
<keyword evidence="2" id="KW-0813">Transport</keyword>
<dbReference type="InterPro" id="IPR000711">
    <property type="entry name" value="ATPase_OSCP/dsu"/>
</dbReference>
<evidence type="ECO:0000256" key="1">
    <source>
        <dbReference type="ARBA" id="ARBA00004370"/>
    </source>
</evidence>
<evidence type="ECO:0000256" key="2">
    <source>
        <dbReference type="ARBA" id="ARBA00022448"/>
    </source>
</evidence>
<dbReference type="EMBL" id="PCVL01000033">
    <property type="protein sequence ID" value="PIQ72498.1"/>
    <property type="molecule type" value="Genomic_DNA"/>
</dbReference>
<comment type="subcellular location">
    <subcellularLocation>
        <location evidence="1">Membrane</location>
    </subcellularLocation>
</comment>
<dbReference type="GO" id="GO:0016020">
    <property type="term" value="C:membrane"/>
    <property type="evidence" value="ECO:0007669"/>
    <property type="project" value="UniProtKB-SubCell"/>
</dbReference>
<reference evidence="7 8" key="1">
    <citation type="submission" date="2017-09" db="EMBL/GenBank/DDBJ databases">
        <title>Depth-based differentiation of microbial function through sediment-hosted aquifers and enrichment of novel symbionts in the deep terrestrial subsurface.</title>
        <authorList>
            <person name="Probst A.J."/>
            <person name="Ladd B."/>
            <person name="Jarett J.K."/>
            <person name="Geller-Mcgrath D.E."/>
            <person name="Sieber C.M."/>
            <person name="Emerson J.B."/>
            <person name="Anantharaman K."/>
            <person name="Thomas B.C."/>
            <person name="Malmstrom R."/>
            <person name="Stieglmeier M."/>
            <person name="Klingl A."/>
            <person name="Woyke T."/>
            <person name="Ryan C.M."/>
            <person name="Banfield J.F."/>
        </authorList>
    </citation>
    <scope>NUCLEOTIDE SEQUENCE [LARGE SCALE GENOMIC DNA]</scope>
    <source>
        <strain evidence="7">CG11_big_fil_rev_8_21_14_0_20_35_14</strain>
    </source>
</reference>
<dbReference type="PRINTS" id="PR00125">
    <property type="entry name" value="ATPASEDELTA"/>
</dbReference>
<keyword evidence="5" id="KW-0472">Membrane</keyword>
<sequence length="68" mass="7695">MTVQVISSYKLDNDELTELREKLSLKEGDTMTNVVDRSVIAGMIINLDGRVIDLSFKTQLKNLQKLVL</sequence>
<keyword evidence="6" id="KW-0066">ATP synthesis</keyword>
<gene>
    <name evidence="7" type="ORF">COV86_02640</name>
</gene>
<evidence type="ECO:0000313" key="8">
    <source>
        <dbReference type="Proteomes" id="UP000229570"/>
    </source>
</evidence>
<evidence type="ECO:0000313" key="7">
    <source>
        <dbReference type="EMBL" id="PIQ72498.1"/>
    </source>
</evidence>
<evidence type="ECO:0000256" key="4">
    <source>
        <dbReference type="ARBA" id="ARBA00023065"/>
    </source>
</evidence>